<feature type="domain" description="DUF2383" evidence="1">
    <location>
        <begin position="6"/>
        <end position="71"/>
    </location>
</feature>
<name>A0ABM8YW80_9PROT</name>
<reference evidence="2 3" key="1">
    <citation type="submission" date="2021-10" db="EMBL/GenBank/DDBJ databases">
        <authorList>
            <person name="Koch H."/>
        </authorList>
    </citation>
    <scope>NUCLEOTIDE SEQUENCE [LARGE SCALE GENOMIC DNA]</scope>
    <source>
        <strain evidence="2">6680</strain>
    </source>
</reference>
<dbReference type="InterPro" id="IPR012347">
    <property type="entry name" value="Ferritin-like"/>
</dbReference>
<evidence type="ECO:0000259" key="1">
    <source>
        <dbReference type="Pfam" id="PF09537"/>
    </source>
</evidence>
<dbReference type="Pfam" id="PF09537">
    <property type="entry name" value="DUF2383"/>
    <property type="match status" value="1"/>
</dbReference>
<dbReference type="Proteomes" id="UP000839052">
    <property type="component" value="Chromosome"/>
</dbReference>
<accession>A0ABM8YW80</accession>
<evidence type="ECO:0000313" key="3">
    <source>
        <dbReference type="Proteomes" id="UP000839052"/>
    </source>
</evidence>
<dbReference type="Gene3D" id="1.20.1260.10">
    <property type="match status" value="1"/>
</dbReference>
<dbReference type="InterPro" id="IPR019052">
    <property type="entry name" value="DUF2383"/>
</dbReference>
<keyword evidence="3" id="KW-1185">Reference proteome</keyword>
<organism evidence="2 3">
    <name type="scientific">Candidatus Nitrotoga arctica</name>
    <dbReference type="NCBI Taxonomy" id="453162"/>
    <lineage>
        <taxon>Bacteria</taxon>
        <taxon>Pseudomonadati</taxon>
        <taxon>Pseudomonadota</taxon>
        <taxon>Betaproteobacteria</taxon>
        <taxon>Nitrosomonadales</taxon>
        <taxon>Gallionellaceae</taxon>
        <taxon>Candidatus Nitrotoga</taxon>
    </lineage>
</organism>
<dbReference type="RefSeq" id="WP_239795837.1">
    <property type="nucleotide sequence ID" value="NZ_OU912926.1"/>
</dbReference>
<sequence>MEIKKIVTVLNDLIEISRNDAEDFKTCAETIESAELKFFFQTRIHDCEETIRELEAAMSRYGDYPDTNSSAYTLKAYDKALKEDIPSDLRPLINRGIRRILVGEMNMCIFDLEDSPQKSFSLTTSSLNSYANE</sequence>
<proteinExistence type="predicted"/>
<gene>
    <name evidence="2" type="ORF">NTG6680_0532</name>
</gene>
<protein>
    <recommendedName>
        <fullName evidence="1">DUF2383 domain-containing protein</fullName>
    </recommendedName>
</protein>
<evidence type="ECO:0000313" key="2">
    <source>
        <dbReference type="EMBL" id="CAG9931785.1"/>
    </source>
</evidence>
<dbReference type="EMBL" id="OU912926">
    <property type="protein sequence ID" value="CAG9931785.1"/>
    <property type="molecule type" value="Genomic_DNA"/>
</dbReference>